<dbReference type="RefSeq" id="WP_086487591.1">
    <property type="nucleotide sequence ID" value="NZ_MSLT01000012.1"/>
</dbReference>
<gene>
    <name evidence="2" type="ORF">TPSD3_05515</name>
</gene>
<proteinExistence type="predicted"/>
<reference evidence="2 3" key="1">
    <citation type="submission" date="2016-12" db="EMBL/GenBank/DDBJ databases">
        <title>Thioflexothrix psekupsii D3 genome sequencing and assembly.</title>
        <authorList>
            <person name="Fomenkov A."/>
            <person name="Vincze T."/>
            <person name="Grabovich M."/>
            <person name="Anton B.P."/>
            <person name="Dubinina G."/>
            <person name="Orlova M."/>
            <person name="Belousova E."/>
            <person name="Roberts R.J."/>
        </authorList>
    </citation>
    <scope>NUCLEOTIDE SEQUENCE [LARGE SCALE GENOMIC DNA]</scope>
    <source>
        <strain evidence="2">D3</strain>
    </source>
</reference>
<evidence type="ECO:0000256" key="1">
    <source>
        <dbReference type="SAM" id="Phobius"/>
    </source>
</evidence>
<name>A0A251X7A0_9GAMM</name>
<dbReference type="OrthoDB" id="5479696at2"/>
<feature type="transmembrane region" description="Helical" evidence="1">
    <location>
        <begin position="281"/>
        <end position="298"/>
    </location>
</feature>
<feature type="transmembrane region" description="Helical" evidence="1">
    <location>
        <begin position="214"/>
        <end position="233"/>
    </location>
</feature>
<dbReference type="EMBL" id="MSLT01000012">
    <property type="protein sequence ID" value="OUD13810.1"/>
    <property type="molecule type" value="Genomic_DNA"/>
</dbReference>
<keyword evidence="1" id="KW-0472">Membrane</keyword>
<evidence type="ECO:0000313" key="3">
    <source>
        <dbReference type="Proteomes" id="UP000194798"/>
    </source>
</evidence>
<feature type="transmembrane region" description="Helical" evidence="1">
    <location>
        <begin position="444"/>
        <end position="461"/>
    </location>
</feature>
<dbReference type="Proteomes" id="UP000194798">
    <property type="component" value="Unassembled WGS sequence"/>
</dbReference>
<protein>
    <submittedName>
        <fullName evidence="2">Uncharacterized protein</fullName>
    </submittedName>
</protein>
<feature type="transmembrane region" description="Helical" evidence="1">
    <location>
        <begin position="245"/>
        <end position="261"/>
    </location>
</feature>
<dbReference type="AlphaFoldDB" id="A0A251X7A0"/>
<feature type="transmembrane region" description="Helical" evidence="1">
    <location>
        <begin position="507"/>
        <end position="528"/>
    </location>
</feature>
<organism evidence="2 3">
    <name type="scientific">Thioflexithrix psekupsensis</name>
    <dbReference type="NCBI Taxonomy" id="1570016"/>
    <lineage>
        <taxon>Bacteria</taxon>
        <taxon>Pseudomonadati</taxon>
        <taxon>Pseudomonadota</taxon>
        <taxon>Gammaproteobacteria</taxon>
        <taxon>Thiotrichales</taxon>
        <taxon>Thioflexithrix</taxon>
    </lineage>
</organism>
<keyword evidence="1" id="KW-1133">Transmembrane helix</keyword>
<feature type="transmembrane region" description="Helical" evidence="1">
    <location>
        <begin position="481"/>
        <end position="500"/>
    </location>
</feature>
<feature type="transmembrane region" description="Helical" evidence="1">
    <location>
        <begin position="318"/>
        <end position="340"/>
    </location>
</feature>
<feature type="transmembrane region" description="Helical" evidence="1">
    <location>
        <begin position="32"/>
        <end position="54"/>
    </location>
</feature>
<keyword evidence="3" id="KW-1185">Reference proteome</keyword>
<keyword evidence="1" id="KW-0812">Transmembrane</keyword>
<sequence length="706" mass="82024">MIIFNSVFEPIILGSVLILALLFYRYQQKLAWHFKAILTTVFIIIALTSALRFFQIAQIQIYHVHDLYHYVIGGKYFKYLGYDQLYLATAQALLDQGMNLDEVNIRNLAHKRQGYHENWRELLQQQLNPIPASIWDEFKTDIFLFSIQLNHDPQQWQKIFNDHGFNPTPFWALQAKPILSYLPLQVSLAWLIYFDYALIIITGLLLWLLTRDWLLRWAMLAIYWFIFAYYPSFGLQANLYTIGSFLRYTWFFYLSLGMIFLAKSRYYRAGFFLALAGLERVFPFVFLFIAGLGLAVGLTREIFNLSKIEIKTIKQSNLVYFASGALSAMILIVGMSLWAYPAGYFAQFASNISAHSGLFATNNVGYQKMVVNLSERPGYQTWSIAANDPPEQSHSADADQDRLFHHILSQRYQSNTLAFSFKVGLIFVLALLAFKTLPLVQSTWILGTAFIFYLTLMSYYYHAFLASYVAMVLLYQATPNIAHSLYWLMSCLIIAIFALWTPHIAGVSVIISVVLWFTIPLIITHYFLLARQQILVFLGLVAGLALLWYMDQVSMNPQQSPYEHFNVQFTTDANQLFLQKPRYELLELNYLDNYARRIRQHSLILKQNESVEFTISHTEPFPKKPLQLILRSDFNYPITLRFWVNGQAIRDKVVKRVGHFWVYETVVIPKTYLTSGENSFKIEVIEGKAWALAQIWYGYFIAADDF</sequence>
<comment type="caution">
    <text evidence="2">The sequence shown here is derived from an EMBL/GenBank/DDBJ whole genome shotgun (WGS) entry which is preliminary data.</text>
</comment>
<feature type="transmembrane region" description="Helical" evidence="1">
    <location>
        <begin position="534"/>
        <end position="550"/>
    </location>
</feature>
<feature type="transmembrane region" description="Helical" evidence="1">
    <location>
        <begin position="188"/>
        <end position="208"/>
    </location>
</feature>
<accession>A0A251X7A0</accession>
<feature type="transmembrane region" description="Helical" evidence="1">
    <location>
        <begin position="7"/>
        <end position="26"/>
    </location>
</feature>
<feature type="transmembrane region" description="Helical" evidence="1">
    <location>
        <begin position="417"/>
        <end position="437"/>
    </location>
</feature>
<evidence type="ECO:0000313" key="2">
    <source>
        <dbReference type="EMBL" id="OUD13810.1"/>
    </source>
</evidence>